<dbReference type="AlphaFoldDB" id="A0A4D4KMA4"/>
<gene>
    <name evidence="1" type="ORF">SVIO_003650</name>
</gene>
<accession>A0A4D4KMA4</accession>
<evidence type="ECO:0000313" key="1">
    <source>
        <dbReference type="EMBL" id="GDY49742.1"/>
    </source>
</evidence>
<organism evidence="1 2">
    <name type="scientific">Streptomyces violaceusniger</name>
    <dbReference type="NCBI Taxonomy" id="68280"/>
    <lineage>
        <taxon>Bacteria</taxon>
        <taxon>Bacillati</taxon>
        <taxon>Actinomycetota</taxon>
        <taxon>Actinomycetes</taxon>
        <taxon>Kitasatosporales</taxon>
        <taxon>Streptomycetaceae</taxon>
        <taxon>Streptomyces</taxon>
        <taxon>Streptomyces violaceusniger group</taxon>
    </lineage>
</organism>
<evidence type="ECO:0000313" key="2">
    <source>
        <dbReference type="Proteomes" id="UP000301309"/>
    </source>
</evidence>
<name>A0A4D4KMA4_STRVO</name>
<proteinExistence type="predicted"/>
<comment type="caution">
    <text evidence="1">The sequence shown here is derived from an EMBL/GenBank/DDBJ whole genome shotgun (WGS) entry which is preliminary data.</text>
</comment>
<sequence>MSTFPDCKLGGSMCWATTDMQFSLTCGVCGDPLSLFLHFDTYEFGLNHGGDPDRFWPLEERHLAPGTPAFDAAREPTGMSVGRGSHVGLFLYTTGPTHPPSFFTQ</sequence>
<reference evidence="1 2" key="1">
    <citation type="journal article" date="2020" name="Int. J. Syst. Evol. Microbiol.">
        <title>Reclassification of Streptomyces castelarensis and Streptomyces sporoclivatus as later heterotypic synonyms of Streptomyces antimycoticus.</title>
        <authorList>
            <person name="Komaki H."/>
            <person name="Tamura T."/>
        </authorList>
    </citation>
    <scope>NUCLEOTIDE SEQUENCE [LARGE SCALE GENOMIC DNA]</scope>
    <source>
        <strain evidence="1 2">NBRC 13459</strain>
    </source>
</reference>
<dbReference type="Proteomes" id="UP000301309">
    <property type="component" value="Unassembled WGS sequence"/>
</dbReference>
<dbReference type="RefSeq" id="WP_344598606.1">
    <property type="nucleotide sequence ID" value="NZ_BAAASO010000074.1"/>
</dbReference>
<keyword evidence="2" id="KW-1185">Reference proteome</keyword>
<protein>
    <submittedName>
        <fullName evidence="1">Uncharacterized protein</fullName>
    </submittedName>
</protein>
<dbReference type="EMBL" id="BJHW01000001">
    <property type="protein sequence ID" value="GDY49742.1"/>
    <property type="molecule type" value="Genomic_DNA"/>
</dbReference>